<feature type="compositionally biased region" description="Polar residues" evidence="1">
    <location>
        <begin position="91"/>
        <end position="104"/>
    </location>
</feature>
<evidence type="ECO:0000313" key="4">
    <source>
        <dbReference type="Proteomes" id="UP000225277"/>
    </source>
</evidence>
<organism evidence="3 4">
    <name type="scientific">Ramularia collo-cygni</name>
    <dbReference type="NCBI Taxonomy" id="112498"/>
    <lineage>
        <taxon>Eukaryota</taxon>
        <taxon>Fungi</taxon>
        <taxon>Dikarya</taxon>
        <taxon>Ascomycota</taxon>
        <taxon>Pezizomycotina</taxon>
        <taxon>Dothideomycetes</taxon>
        <taxon>Dothideomycetidae</taxon>
        <taxon>Mycosphaerellales</taxon>
        <taxon>Mycosphaerellaceae</taxon>
        <taxon>Ramularia</taxon>
    </lineage>
</organism>
<keyword evidence="4" id="KW-1185">Reference proteome</keyword>
<dbReference type="GeneID" id="35604406"/>
<dbReference type="EMBL" id="FJUY01000017">
    <property type="protein sequence ID" value="CZT23621.1"/>
    <property type="molecule type" value="Genomic_DNA"/>
</dbReference>
<evidence type="ECO:0000313" key="3">
    <source>
        <dbReference type="EMBL" id="CZT23621.1"/>
    </source>
</evidence>
<gene>
    <name evidence="3" type="ORF">RCC_09335</name>
</gene>
<feature type="region of interest" description="Disordered" evidence="1">
    <location>
        <begin position="36"/>
        <end position="173"/>
    </location>
</feature>
<reference evidence="3 4" key="1">
    <citation type="submission" date="2016-03" db="EMBL/GenBank/DDBJ databases">
        <authorList>
            <person name="Ploux O."/>
        </authorList>
    </citation>
    <scope>NUCLEOTIDE SEQUENCE [LARGE SCALE GENOMIC DNA]</scope>
    <source>
        <strain evidence="3 4">URUG2</strain>
    </source>
</reference>
<feature type="compositionally biased region" description="Basic residues" evidence="1">
    <location>
        <begin position="151"/>
        <end position="161"/>
    </location>
</feature>
<evidence type="ECO:0000256" key="1">
    <source>
        <dbReference type="SAM" id="MobiDB-lite"/>
    </source>
</evidence>
<dbReference type="Proteomes" id="UP000225277">
    <property type="component" value="Unassembled WGS sequence"/>
</dbReference>
<evidence type="ECO:0000259" key="2">
    <source>
        <dbReference type="Pfam" id="PF15377"/>
    </source>
</evidence>
<dbReference type="Pfam" id="PF15377">
    <property type="entry name" value="DUF4604"/>
    <property type="match status" value="1"/>
</dbReference>
<dbReference type="InterPro" id="IPR027911">
    <property type="entry name" value="DUF4604"/>
</dbReference>
<dbReference type="AlphaFoldDB" id="A0A2D3VHD8"/>
<protein>
    <recommendedName>
        <fullName evidence="2">DUF4604 domain-containing protein</fullName>
    </recommendedName>
</protein>
<sequence>MSTSHIITMVEGKIKGKDLQFDKNLPPFLQRLHAQKGGFGDADRHERAIARPKKAKDEEDDDGPTMIDETGETLTKDEYKKLTRASPTAAEESNNVATSASETRPGNEEPPAAKLDAKVTNGATSKKRKAAKIVGESEEPEAQDAASVAKSAKKPKKKAKAVKLAFDDTEEGT</sequence>
<name>A0A2D3VHD8_9PEZI</name>
<feature type="domain" description="DUF4604" evidence="2">
    <location>
        <begin position="17"/>
        <end position="170"/>
    </location>
</feature>
<proteinExistence type="predicted"/>
<accession>A0A2D3VHD8</accession>
<dbReference type="OrthoDB" id="5388322at2759"/>
<dbReference type="RefSeq" id="XP_023630345.1">
    <property type="nucleotide sequence ID" value="XM_023774577.1"/>
</dbReference>